<dbReference type="SMART" id="SM00220">
    <property type="entry name" value="S_TKc"/>
    <property type="match status" value="1"/>
</dbReference>
<dbReference type="InterPro" id="IPR000719">
    <property type="entry name" value="Prot_kinase_dom"/>
</dbReference>
<evidence type="ECO:0000313" key="7">
    <source>
        <dbReference type="EMBL" id="EKC33846.1"/>
    </source>
</evidence>
<evidence type="ECO:0000256" key="6">
    <source>
        <dbReference type="ARBA" id="ARBA00022840"/>
    </source>
</evidence>
<protein>
    <submittedName>
        <fullName evidence="7">MAP kinase-activated protein kinase 5</fullName>
    </submittedName>
</protein>
<accession>K1RHZ9</accession>
<dbReference type="GO" id="GO:0004674">
    <property type="term" value="F:protein serine/threonine kinase activity"/>
    <property type="evidence" value="ECO:0007669"/>
    <property type="project" value="UniProtKB-KW"/>
</dbReference>
<organism evidence="7">
    <name type="scientific">Magallana gigas</name>
    <name type="common">Pacific oyster</name>
    <name type="synonym">Crassostrea gigas</name>
    <dbReference type="NCBI Taxonomy" id="29159"/>
    <lineage>
        <taxon>Eukaryota</taxon>
        <taxon>Metazoa</taxon>
        <taxon>Spiralia</taxon>
        <taxon>Lophotrochozoa</taxon>
        <taxon>Mollusca</taxon>
        <taxon>Bivalvia</taxon>
        <taxon>Autobranchia</taxon>
        <taxon>Pteriomorphia</taxon>
        <taxon>Ostreida</taxon>
        <taxon>Ostreoidea</taxon>
        <taxon>Ostreidae</taxon>
        <taxon>Magallana</taxon>
    </lineage>
</organism>
<comment type="similarity">
    <text evidence="1">Belongs to the protein kinase superfamily. CAMK Ser/Thr protein kinase family.</text>
</comment>
<name>K1RHZ9_MAGGI</name>
<gene>
    <name evidence="7" type="ORF">CGI_10026336</name>
</gene>
<dbReference type="PANTHER" id="PTHR24349">
    <property type="entry name" value="SERINE/THREONINE-PROTEIN KINASE"/>
    <property type="match status" value="1"/>
</dbReference>
<dbReference type="GO" id="GO:0005524">
    <property type="term" value="F:ATP binding"/>
    <property type="evidence" value="ECO:0007669"/>
    <property type="project" value="UniProtKB-KW"/>
</dbReference>
<evidence type="ECO:0000256" key="2">
    <source>
        <dbReference type="ARBA" id="ARBA00022527"/>
    </source>
</evidence>
<dbReference type="PROSITE" id="PS50011">
    <property type="entry name" value="PROTEIN_KINASE_DOM"/>
    <property type="match status" value="1"/>
</dbReference>
<dbReference type="Pfam" id="PF00069">
    <property type="entry name" value="Pkinase"/>
    <property type="match status" value="1"/>
</dbReference>
<keyword evidence="6" id="KW-0067">ATP-binding</keyword>
<keyword evidence="5 7" id="KW-0418">Kinase</keyword>
<feature type="non-terminal residue" evidence="7">
    <location>
        <position position="1"/>
    </location>
</feature>
<keyword evidence="4" id="KW-0547">Nucleotide-binding</keyword>
<dbReference type="HOGENOM" id="CLU_000288_63_0_1"/>
<dbReference type="InterPro" id="IPR011009">
    <property type="entry name" value="Kinase-like_dom_sf"/>
</dbReference>
<dbReference type="InterPro" id="IPR008271">
    <property type="entry name" value="Ser/Thr_kinase_AS"/>
</dbReference>
<dbReference type="InterPro" id="IPR050205">
    <property type="entry name" value="CDPK_Ser/Thr_kinases"/>
</dbReference>
<sequence>SITDEYIVLWKEKLGTGITGPVRPCIKKDTRERFALKCLMDGPRAHTEVKLHRLCSDHSNIVRVLDVYANDVLFPGDPHPKARLLMVMEFMEGGELFDRISKESGFTERKAAKYLRHITEAVYRCHSLNVAHRDLKPENLLLKNNSEDAEIKLTDFGFAKVDDGNLQTPHFTPYYVAPQVLEAQKYKSKQRKGVIQTSKPYTYDKSCDMWSVGVILYIMLCGYPPFYSETPSRHITSEMKRKILSGKYEFPEEDWKFISDAAKDVVRRLLHVDPGCRMNVQELMSHPWLTDAPDTVLQSPAVFSNKEGLEDIKLAHAEQLTQMRLPDISITLKSINESQSIIIRKRKHRQNSQEENSAETKLKIRENDLKLKPLRDIIAYCIMPPKDEKEGMLNRLILNAVNSVCCHNKLLSILEQWSWDGEKFQTKVEKRKFAQQLVFNSKQATHALSDYKRTPLSGGVRFKFSACSKLSKEEKDKKHLQTKTP</sequence>
<dbReference type="AlphaFoldDB" id="K1RHZ9"/>
<evidence type="ECO:0000256" key="4">
    <source>
        <dbReference type="ARBA" id="ARBA00022741"/>
    </source>
</evidence>
<proteinExistence type="inferred from homology"/>
<keyword evidence="2" id="KW-0723">Serine/threonine-protein kinase</keyword>
<dbReference type="SUPFAM" id="SSF56112">
    <property type="entry name" value="Protein kinase-like (PK-like)"/>
    <property type="match status" value="1"/>
</dbReference>
<reference evidence="7" key="1">
    <citation type="journal article" date="2012" name="Nature">
        <title>The oyster genome reveals stress adaptation and complexity of shell formation.</title>
        <authorList>
            <person name="Zhang G."/>
            <person name="Fang X."/>
            <person name="Guo X."/>
            <person name="Li L."/>
            <person name="Luo R."/>
            <person name="Xu F."/>
            <person name="Yang P."/>
            <person name="Zhang L."/>
            <person name="Wang X."/>
            <person name="Qi H."/>
            <person name="Xiong Z."/>
            <person name="Que H."/>
            <person name="Xie Y."/>
            <person name="Holland P.W."/>
            <person name="Paps J."/>
            <person name="Zhu Y."/>
            <person name="Wu F."/>
            <person name="Chen Y."/>
            <person name="Wang J."/>
            <person name="Peng C."/>
            <person name="Meng J."/>
            <person name="Yang L."/>
            <person name="Liu J."/>
            <person name="Wen B."/>
            <person name="Zhang N."/>
            <person name="Huang Z."/>
            <person name="Zhu Q."/>
            <person name="Feng Y."/>
            <person name="Mount A."/>
            <person name="Hedgecock D."/>
            <person name="Xu Z."/>
            <person name="Liu Y."/>
            <person name="Domazet-Loso T."/>
            <person name="Du Y."/>
            <person name="Sun X."/>
            <person name="Zhang S."/>
            <person name="Liu B."/>
            <person name="Cheng P."/>
            <person name="Jiang X."/>
            <person name="Li J."/>
            <person name="Fan D."/>
            <person name="Wang W."/>
            <person name="Fu W."/>
            <person name="Wang T."/>
            <person name="Wang B."/>
            <person name="Zhang J."/>
            <person name="Peng Z."/>
            <person name="Li Y."/>
            <person name="Li N."/>
            <person name="Wang J."/>
            <person name="Chen M."/>
            <person name="He Y."/>
            <person name="Tan F."/>
            <person name="Song X."/>
            <person name="Zheng Q."/>
            <person name="Huang R."/>
            <person name="Yang H."/>
            <person name="Du X."/>
            <person name="Chen L."/>
            <person name="Yang M."/>
            <person name="Gaffney P.M."/>
            <person name="Wang S."/>
            <person name="Luo L."/>
            <person name="She Z."/>
            <person name="Ming Y."/>
            <person name="Huang W."/>
            <person name="Zhang S."/>
            <person name="Huang B."/>
            <person name="Zhang Y."/>
            <person name="Qu T."/>
            <person name="Ni P."/>
            <person name="Miao G."/>
            <person name="Wang J."/>
            <person name="Wang Q."/>
            <person name="Steinberg C.E."/>
            <person name="Wang H."/>
            <person name="Li N."/>
            <person name="Qian L."/>
            <person name="Zhang G."/>
            <person name="Li Y."/>
            <person name="Yang H."/>
            <person name="Liu X."/>
            <person name="Wang J."/>
            <person name="Yin Y."/>
            <person name="Wang J."/>
        </authorList>
    </citation>
    <scope>NUCLEOTIDE SEQUENCE [LARGE SCALE GENOMIC DNA]</scope>
    <source>
        <strain evidence="7">05x7-T-G4-1.051#20</strain>
    </source>
</reference>
<dbReference type="InParanoid" id="K1RHZ9"/>
<dbReference type="EMBL" id="JH819021">
    <property type="protein sequence ID" value="EKC33846.1"/>
    <property type="molecule type" value="Genomic_DNA"/>
</dbReference>
<dbReference type="CDD" id="cd14171">
    <property type="entry name" value="STKc_MAPKAPK5"/>
    <property type="match status" value="1"/>
</dbReference>
<keyword evidence="3" id="KW-0808">Transferase</keyword>
<dbReference type="Gene3D" id="1.10.510.10">
    <property type="entry name" value="Transferase(Phosphotransferase) domain 1"/>
    <property type="match status" value="1"/>
</dbReference>
<dbReference type="PROSITE" id="PS00108">
    <property type="entry name" value="PROTEIN_KINASE_ST"/>
    <property type="match status" value="1"/>
</dbReference>
<evidence type="ECO:0000256" key="1">
    <source>
        <dbReference type="ARBA" id="ARBA00006692"/>
    </source>
</evidence>
<evidence type="ECO:0000256" key="3">
    <source>
        <dbReference type="ARBA" id="ARBA00022679"/>
    </source>
</evidence>
<evidence type="ECO:0000256" key="5">
    <source>
        <dbReference type="ARBA" id="ARBA00022777"/>
    </source>
</evidence>
<dbReference type="Gene3D" id="3.30.200.20">
    <property type="entry name" value="Phosphorylase Kinase, domain 1"/>
    <property type="match status" value="1"/>
</dbReference>
<dbReference type="FunFam" id="3.30.200.20:FF:000209">
    <property type="entry name" value="MAP kinase-activated protein kinase 5 isoform X1"/>
    <property type="match status" value="1"/>
</dbReference>